<protein>
    <submittedName>
        <fullName evidence="5 7">HSP20-like chaperone</fullName>
    </submittedName>
</protein>
<gene>
    <name evidence="5 7" type="ORF">BDZ99DRAFT_464204</name>
</gene>
<evidence type="ECO:0000256" key="2">
    <source>
        <dbReference type="PROSITE-ProRule" id="PRU00285"/>
    </source>
</evidence>
<evidence type="ECO:0000313" key="6">
    <source>
        <dbReference type="Proteomes" id="UP000504636"/>
    </source>
</evidence>
<reference evidence="5 7" key="1">
    <citation type="journal article" date="2020" name="Stud. Mycol.">
        <title>101 Dothideomycetes genomes: a test case for predicting lifestyles and emergence of pathogens.</title>
        <authorList>
            <person name="Haridas S."/>
            <person name="Albert R."/>
            <person name="Binder M."/>
            <person name="Bloem J."/>
            <person name="Labutti K."/>
            <person name="Salamov A."/>
            <person name="Andreopoulos B."/>
            <person name="Baker S."/>
            <person name="Barry K."/>
            <person name="Bills G."/>
            <person name="Bluhm B."/>
            <person name="Cannon C."/>
            <person name="Castanera R."/>
            <person name="Culley D."/>
            <person name="Daum C."/>
            <person name="Ezra D."/>
            <person name="Gonzalez J."/>
            <person name="Henrissat B."/>
            <person name="Kuo A."/>
            <person name="Liang C."/>
            <person name="Lipzen A."/>
            <person name="Lutzoni F."/>
            <person name="Magnuson J."/>
            <person name="Mondo S."/>
            <person name="Nolan M."/>
            <person name="Ohm R."/>
            <person name="Pangilinan J."/>
            <person name="Park H.-J."/>
            <person name="Ramirez L."/>
            <person name="Alfaro M."/>
            <person name="Sun H."/>
            <person name="Tritt A."/>
            <person name="Yoshinaga Y."/>
            <person name="Zwiers L.-H."/>
            <person name="Turgeon B."/>
            <person name="Goodwin S."/>
            <person name="Spatafora J."/>
            <person name="Crous P."/>
            <person name="Grigoriev I."/>
        </authorList>
    </citation>
    <scope>NUCLEOTIDE SEQUENCE</scope>
    <source>
        <strain evidence="5 7">CBS 304.34</strain>
    </source>
</reference>
<dbReference type="Gene3D" id="2.60.40.790">
    <property type="match status" value="1"/>
</dbReference>
<dbReference type="EMBL" id="MU003703">
    <property type="protein sequence ID" value="KAF2808327.1"/>
    <property type="molecule type" value="Genomic_DNA"/>
</dbReference>
<dbReference type="PANTHER" id="PTHR11527">
    <property type="entry name" value="HEAT-SHOCK PROTEIN 20 FAMILY MEMBER"/>
    <property type="match status" value="1"/>
</dbReference>
<dbReference type="Pfam" id="PF00011">
    <property type="entry name" value="HSP20"/>
    <property type="match status" value="1"/>
</dbReference>
<evidence type="ECO:0000313" key="5">
    <source>
        <dbReference type="EMBL" id="KAF2808327.1"/>
    </source>
</evidence>
<dbReference type="CDD" id="cd06464">
    <property type="entry name" value="ACD_sHsps-like"/>
    <property type="match status" value="1"/>
</dbReference>
<proteinExistence type="inferred from homology"/>
<dbReference type="Proteomes" id="UP000504636">
    <property type="component" value="Unplaced"/>
</dbReference>
<evidence type="ECO:0000313" key="7">
    <source>
        <dbReference type="RefSeq" id="XP_033575291.1"/>
    </source>
</evidence>
<dbReference type="AlphaFoldDB" id="A0A6A6YK88"/>
<dbReference type="InterPro" id="IPR008978">
    <property type="entry name" value="HSP20-like_chaperone"/>
</dbReference>
<dbReference type="RefSeq" id="XP_033575291.1">
    <property type="nucleotide sequence ID" value="XM_033720255.1"/>
</dbReference>
<reference evidence="7" key="3">
    <citation type="submission" date="2025-04" db="UniProtKB">
        <authorList>
            <consortium name="RefSeq"/>
        </authorList>
    </citation>
    <scope>IDENTIFICATION</scope>
    <source>
        <strain evidence="7">CBS 304.34</strain>
    </source>
</reference>
<dbReference type="GeneID" id="54461148"/>
<dbReference type="SUPFAM" id="SSF49764">
    <property type="entry name" value="HSP20-like chaperones"/>
    <property type="match status" value="1"/>
</dbReference>
<dbReference type="OrthoDB" id="1431247at2759"/>
<organism evidence="5">
    <name type="scientific">Mytilinidion resinicola</name>
    <dbReference type="NCBI Taxonomy" id="574789"/>
    <lineage>
        <taxon>Eukaryota</taxon>
        <taxon>Fungi</taxon>
        <taxon>Dikarya</taxon>
        <taxon>Ascomycota</taxon>
        <taxon>Pezizomycotina</taxon>
        <taxon>Dothideomycetes</taxon>
        <taxon>Pleosporomycetidae</taxon>
        <taxon>Mytilinidiales</taxon>
        <taxon>Mytilinidiaceae</taxon>
        <taxon>Mytilinidion</taxon>
    </lineage>
</organism>
<evidence type="ECO:0000256" key="3">
    <source>
        <dbReference type="RuleBase" id="RU003616"/>
    </source>
</evidence>
<name>A0A6A6YK88_9PEZI</name>
<reference evidence="7" key="2">
    <citation type="submission" date="2020-04" db="EMBL/GenBank/DDBJ databases">
        <authorList>
            <consortium name="NCBI Genome Project"/>
        </authorList>
    </citation>
    <scope>NUCLEOTIDE SEQUENCE</scope>
    <source>
        <strain evidence="7">CBS 304.34</strain>
    </source>
</reference>
<keyword evidence="1" id="KW-0346">Stress response</keyword>
<sequence>MAPFTNLFHGGTTTTTPTTAFHHTQSAPLAAHQPSHRPLRFLGQLLDAPYPPPPRRHPRHDILAPDFDVRETEAAYFLEGEFPGIRDQRAIRLEWVDRRTLAIEARVGRVDLVGEWDLDGEREREREKKGGWKVHGDGCRDVGEMEMEMEEDGGPCVREAELEKRKLEGAQMEKGEWPVREWLAERRVGHYQRTFTFPGDVDAVGVRARLGQGLLRILVPKVREVGVRVKTVDIENVE</sequence>
<comment type="similarity">
    <text evidence="2 3">Belongs to the small heat shock protein (HSP20) family.</text>
</comment>
<keyword evidence="6" id="KW-1185">Reference proteome</keyword>
<evidence type="ECO:0000256" key="1">
    <source>
        <dbReference type="ARBA" id="ARBA00023016"/>
    </source>
</evidence>
<dbReference type="InterPro" id="IPR031107">
    <property type="entry name" value="Small_HSP"/>
</dbReference>
<evidence type="ECO:0000259" key="4">
    <source>
        <dbReference type="PROSITE" id="PS01031"/>
    </source>
</evidence>
<feature type="domain" description="SHSP" evidence="4">
    <location>
        <begin position="58"/>
        <end position="237"/>
    </location>
</feature>
<dbReference type="PROSITE" id="PS01031">
    <property type="entry name" value="SHSP"/>
    <property type="match status" value="1"/>
</dbReference>
<accession>A0A6A6YK88</accession>
<dbReference type="InterPro" id="IPR002068">
    <property type="entry name" value="A-crystallin/Hsp20_dom"/>
</dbReference>